<evidence type="ECO:0000313" key="2">
    <source>
        <dbReference type="Proteomes" id="UP000310200"/>
    </source>
</evidence>
<organism evidence="1 2">
    <name type="scientific">Temnothorax longispinosus</name>
    <dbReference type="NCBI Taxonomy" id="300112"/>
    <lineage>
        <taxon>Eukaryota</taxon>
        <taxon>Metazoa</taxon>
        <taxon>Ecdysozoa</taxon>
        <taxon>Arthropoda</taxon>
        <taxon>Hexapoda</taxon>
        <taxon>Insecta</taxon>
        <taxon>Pterygota</taxon>
        <taxon>Neoptera</taxon>
        <taxon>Endopterygota</taxon>
        <taxon>Hymenoptera</taxon>
        <taxon>Apocrita</taxon>
        <taxon>Aculeata</taxon>
        <taxon>Formicoidea</taxon>
        <taxon>Formicidae</taxon>
        <taxon>Myrmicinae</taxon>
        <taxon>Temnothorax</taxon>
    </lineage>
</organism>
<evidence type="ECO:0000313" key="1">
    <source>
        <dbReference type="EMBL" id="TGZ48793.1"/>
    </source>
</evidence>
<dbReference type="Proteomes" id="UP000310200">
    <property type="component" value="Unassembled WGS sequence"/>
</dbReference>
<dbReference type="EMBL" id="QBLH01002303">
    <property type="protein sequence ID" value="TGZ48793.1"/>
    <property type="molecule type" value="Genomic_DNA"/>
</dbReference>
<sequence>MRFLLLFARLNNCKHIFEYISIGNDIYWHEYLGQVKLVMEKPCSDDAVFFRKMAKLVSTLAKI</sequence>
<proteinExistence type="predicted"/>
<comment type="caution">
    <text evidence="1">The sequence shown here is derived from an EMBL/GenBank/DDBJ whole genome shotgun (WGS) entry which is preliminary data.</text>
</comment>
<accession>A0A4S2KH49</accession>
<name>A0A4S2KH49_9HYME</name>
<keyword evidence="2" id="KW-1185">Reference proteome</keyword>
<protein>
    <submittedName>
        <fullName evidence="1">Uncharacterized protein</fullName>
    </submittedName>
</protein>
<dbReference type="AlphaFoldDB" id="A0A4S2KH49"/>
<reference evidence="1 2" key="1">
    <citation type="journal article" date="2019" name="Philos. Trans. R. Soc. Lond., B, Biol. Sci.">
        <title>Ant behaviour and brain gene expression of defending hosts depend on the ecological success of the intruding social parasite.</title>
        <authorList>
            <person name="Kaur R."/>
            <person name="Stoldt M."/>
            <person name="Jongepier E."/>
            <person name="Feldmeyer B."/>
            <person name="Menzel F."/>
            <person name="Bornberg-Bauer E."/>
            <person name="Foitzik S."/>
        </authorList>
    </citation>
    <scope>NUCLEOTIDE SEQUENCE [LARGE SCALE GENOMIC DNA]</scope>
    <source>
        <tissue evidence="1">Whole body</tissue>
    </source>
</reference>
<gene>
    <name evidence="1" type="ORF">DBV15_09934</name>
</gene>